<name>A0A875RYH4_EENNA</name>
<accession>A0A875RYH4</accession>
<dbReference type="GO" id="GO:0035303">
    <property type="term" value="P:regulation of dephosphorylation"/>
    <property type="evidence" value="ECO:0007669"/>
    <property type="project" value="TreeGrafter"/>
</dbReference>
<dbReference type="Gene3D" id="1.25.40.540">
    <property type="entry name" value="TAP42-like family"/>
    <property type="match status" value="1"/>
</dbReference>
<reference evidence="2" key="1">
    <citation type="submission" date="2020-10" db="EMBL/GenBank/DDBJ databases">
        <authorList>
            <person name="Roach M.J.R."/>
        </authorList>
    </citation>
    <scope>NUCLEOTIDE SEQUENCE</scope>
    <source>
        <strain evidence="2">CBS 1945</strain>
    </source>
</reference>
<feature type="compositionally biased region" description="Basic and acidic residues" evidence="1">
    <location>
        <begin position="231"/>
        <end position="249"/>
    </location>
</feature>
<sequence>MGDLTLSEEFDAVVERLNNFHRDGNRAAFVKQYNDRLDQLKDLDNKVDQLHLFSSNEPLDDISTDNLKFLAIPYHLAHFMEQYGGVRSDGAPDKRSRLVNLLHADSIYMGFLHRAQDYGILTKAQSELLDSLKENNQLELSQIEIRDPVLRRQRKIENYKKEKAFREALEVLKDKESMKEMDDEVVRNILQEQLQYYALKSFEALEGNVMELELLKNATRFEEQEVPTENDSDRERKKQDQKGKFDKGFTDKVESIDNPVFSDKGRVLRPFTIVPAQTREQIRTGIQGTGQKLPTMTVEEFVDHELKNGGMVSNTNEHEDNDDKDNDQYQDKETYKQRELDEFKDYHAKGSGNTKGNMG</sequence>
<feature type="compositionally biased region" description="Basic and acidic residues" evidence="1">
    <location>
        <begin position="326"/>
        <end position="348"/>
    </location>
</feature>
<dbReference type="GO" id="GO:0051721">
    <property type="term" value="F:protein phosphatase 2A binding"/>
    <property type="evidence" value="ECO:0007669"/>
    <property type="project" value="TreeGrafter"/>
</dbReference>
<dbReference type="GO" id="GO:0009966">
    <property type="term" value="P:regulation of signal transduction"/>
    <property type="evidence" value="ECO:0007669"/>
    <property type="project" value="InterPro"/>
</dbReference>
<dbReference type="PANTHER" id="PTHR10933">
    <property type="entry name" value="IMMUNOGLOBULIN-BINDING PROTEIN 1"/>
    <property type="match status" value="1"/>
</dbReference>
<keyword evidence="3" id="KW-1185">Reference proteome</keyword>
<dbReference type="PANTHER" id="PTHR10933:SF9">
    <property type="entry name" value="IMMUNOGLOBULIN-BINDING PROTEIN 1"/>
    <property type="match status" value="1"/>
</dbReference>
<feature type="region of interest" description="Disordered" evidence="1">
    <location>
        <begin position="308"/>
        <end position="359"/>
    </location>
</feature>
<evidence type="ECO:0000313" key="2">
    <source>
        <dbReference type="EMBL" id="QPG73105.1"/>
    </source>
</evidence>
<evidence type="ECO:0000256" key="1">
    <source>
        <dbReference type="SAM" id="MobiDB-lite"/>
    </source>
</evidence>
<gene>
    <name evidence="2" type="ORF">FOA43_000410</name>
</gene>
<dbReference type="InterPro" id="IPR038511">
    <property type="entry name" value="TAP42/TAP46-like_sf"/>
</dbReference>
<dbReference type="Proteomes" id="UP000662931">
    <property type="component" value="Chromosome 1"/>
</dbReference>
<dbReference type="AlphaFoldDB" id="A0A875RYH4"/>
<proteinExistence type="predicted"/>
<dbReference type="EMBL" id="CP064812">
    <property type="protein sequence ID" value="QPG73105.1"/>
    <property type="molecule type" value="Genomic_DNA"/>
</dbReference>
<dbReference type="InterPro" id="IPR007304">
    <property type="entry name" value="TAP46-like"/>
</dbReference>
<evidence type="ECO:0000313" key="3">
    <source>
        <dbReference type="Proteomes" id="UP000662931"/>
    </source>
</evidence>
<feature type="region of interest" description="Disordered" evidence="1">
    <location>
        <begin position="222"/>
        <end position="249"/>
    </location>
</feature>
<dbReference type="GeneID" id="62193811"/>
<dbReference type="RefSeq" id="XP_038776670.1">
    <property type="nucleotide sequence ID" value="XM_038920742.1"/>
</dbReference>
<protein>
    <submittedName>
        <fullName evidence="2">Uncharacterized protein</fullName>
    </submittedName>
</protein>
<organism evidence="2 3">
    <name type="scientific">Eeniella nana</name>
    <name type="common">Yeast</name>
    <name type="synonym">Brettanomyces nanus</name>
    <dbReference type="NCBI Taxonomy" id="13502"/>
    <lineage>
        <taxon>Eukaryota</taxon>
        <taxon>Fungi</taxon>
        <taxon>Dikarya</taxon>
        <taxon>Ascomycota</taxon>
        <taxon>Saccharomycotina</taxon>
        <taxon>Pichiomycetes</taxon>
        <taxon>Pichiales</taxon>
        <taxon>Pichiaceae</taxon>
        <taxon>Brettanomyces</taxon>
    </lineage>
</organism>
<dbReference type="OrthoDB" id="10261753at2759"/>
<dbReference type="Pfam" id="PF04177">
    <property type="entry name" value="TAP42"/>
    <property type="match status" value="1"/>
</dbReference>
<dbReference type="KEGG" id="bnn:FOA43_000410"/>
<dbReference type="GO" id="GO:0005829">
    <property type="term" value="C:cytosol"/>
    <property type="evidence" value="ECO:0007669"/>
    <property type="project" value="TreeGrafter"/>
</dbReference>